<dbReference type="Pfam" id="PF01206">
    <property type="entry name" value="TusA"/>
    <property type="match status" value="1"/>
</dbReference>
<evidence type="ECO:0000313" key="4">
    <source>
        <dbReference type="Proteomes" id="UP000236248"/>
    </source>
</evidence>
<feature type="domain" description="UPF0033" evidence="2">
    <location>
        <begin position="12"/>
        <end position="36"/>
    </location>
</feature>
<dbReference type="PANTHER" id="PTHR33279:SF6">
    <property type="entry name" value="SULFUR CARRIER PROTEIN YEDF-RELATED"/>
    <property type="match status" value="1"/>
</dbReference>
<dbReference type="InterPro" id="IPR036868">
    <property type="entry name" value="TusA-like_sf"/>
</dbReference>
<dbReference type="KEGG" id="ncv:NCAV_0392"/>
<dbReference type="GeneID" id="41594490"/>
<dbReference type="SUPFAM" id="SSF64307">
    <property type="entry name" value="SirA-like"/>
    <property type="match status" value="1"/>
</dbReference>
<proteinExistence type="inferred from homology"/>
<sequence length="80" mass="9118">MSSEVSQDVKTIDVRGLFCPEPVFRTKIAMERLSVGSMLRVIADDPDAEEDIKRWVQRTGHELISLSKEGSNLIFLIRKK</sequence>
<keyword evidence="4" id="KW-1185">Reference proteome</keyword>
<dbReference type="RefSeq" id="WP_103287580.1">
    <property type="nucleotide sequence ID" value="NZ_LT981265.1"/>
</dbReference>
<accession>A0A2K5APM3</accession>
<reference evidence="4" key="1">
    <citation type="submission" date="2018-01" db="EMBL/GenBank/DDBJ databases">
        <authorList>
            <person name="Kerou L M."/>
        </authorList>
    </citation>
    <scope>NUCLEOTIDE SEQUENCE [LARGE SCALE GENOMIC DNA]</scope>
    <source>
        <strain evidence="4">SCU2</strain>
    </source>
</reference>
<dbReference type="InterPro" id="IPR001455">
    <property type="entry name" value="TusA-like"/>
</dbReference>
<name>A0A2K5APM3_9ARCH</name>
<dbReference type="EMBL" id="LT981265">
    <property type="protein sequence ID" value="SPC33586.1"/>
    <property type="molecule type" value="Genomic_DNA"/>
</dbReference>
<evidence type="ECO:0000259" key="2">
    <source>
        <dbReference type="PROSITE" id="PS01148"/>
    </source>
</evidence>
<comment type="similarity">
    <text evidence="1">Belongs to the sulfur carrier protein TusA family.</text>
</comment>
<dbReference type="PANTHER" id="PTHR33279">
    <property type="entry name" value="SULFUR CARRIER PROTEIN YEDF-RELATED"/>
    <property type="match status" value="1"/>
</dbReference>
<evidence type="ECO:0000256" key="1">
    <source>
        <dbReference type="ARBA" id="ARBA00008984"/>
    </source>
</evidence>
<dbReference type="Proteomes" id="UP000236248">
    <property type="component" value="Chromosome NCAV"/>
</dbReference>
<dbReference type="PROSITE" id="PS01148">
    <property type="entry name" value="UPF0033"/>
    <property type="match status" value="1"/>
</dbReference>
<dbReference type="AlphaFoldDB" id="A0A2K5APM3"/>
<organism evidence="3 4">
    <name type="scientific">Candidatus Nitrosocaldus cavascurensis</name>
    <dbReference type="NCBI Taxonomy" id="2058097"/>
    <lineage>
        <taxon>Archaea</taxon>
        <taxon>Nitrososphaerota</taxon>
        <taxon>Nitrososphaeria</taxon>
        <taxon>Candidatus Nitrosocaldales</taxon>
        <taxon>Candidatus Nitrosocaldaceae</taxon>
        <taxon>Candidatus Nitrosocaldus</taxon>
    </lineage>
</organism>
<protein>
    <submittedName>
        <fullName evidence="3">Putative sulfur carrier protein AF_0188</fullName>
    </submittedName>
</protein>
<gene>
    <name evidence="3" type="ORF">NCAV_0392</name>
</gene>
<evidence type="ECO:0000313" key="3">
    <source>
        <dbReference type="EMBL" id="SPC33586.1"/>
    </source>
</evidence>
<dbReference type="Gene3D" id="3.30.110.40">
    <property type="entry name" value="TusA-like domain"/>
    <property type="match status" value="1"/>
</dbReference>
<dbReference type="CDD" id="cd00291">
    <property type="entry name" value="SirA_YedF_YeeD"/>
    <property type="match status" value="1"/>
</dbReference>